<evidence type="ECO:0000256" key="2">
    <source>
        <dbReference type="ARBA" id="ARBA00022475"/>
    </source>
</evidence>
<dbReference type="Proteomes" id="UP001620262">
    <property type="component" value="Unassembled WGS sequence"/>
</dbReference>
<organism evidence="11 12">
    <name type="scientific">Pseudoalteromonas rhizosphaerae</name>
    <dbReference type="NCBI Taxonomy" id="2518973"/>
    <lineage>
        <taxon>Bacteria</taxon>
        <taxon>Pseudomonadati</taxon>
        <taxon>Pseudomonadota</taxon>
        <taxon>Gammaproteobacteria</taxon>
        <taxon>Alteromonadales</taxon>
        <taxon>Pseudoalteromonadaceae</taxon>
        <taxon>Pseudoalteromonas</taxon>
    </lineage>
</organism>
<dbReference type="InterPro" id="IPR004090">
    <property type="entry name" value="Chemotax_Me-accpt_rcpt"/>
</dbReference>
<evidence type="ECO:0000256" key="1">
    <source>
        <dbReference type="ARBA" id="ARBA00004651"/>
    </source>
</evidence>
<dbReference type="Pfam" id="PF17200">
    <property type="entry name" value="sCache_2"/>
    <property type="match status" value="1"/>
</dbReference>
<evidence type="ECO:0000256" key="9">
    <source>
        <dbReference type="SAM" id="Phobius"/>
    </source>
</evidence>
<evidence type="ECO:0000256" key="3">
    <source>
        <dbReference type="ARBA" id="ARBA00022692"/>
    </source>
</evidence>
<dbReference type="EMBL" id="JBJDOT010000002">
    <property type="protein sequence ID" value="MFK3862670.1"/>
    <property type="molecule type" value="Genomic_DNA"/>
</dbReference>
<comment type="similarity">
    <text evidence="7">Belongs to the methyl-accepting chemotaxis (MCP) protein family.</text>
</comment>
<dbReference type="InterPro" id="IPR004089">
    <property type="entry name" value="MCPsignal_dom"/>
</dbReference>
<accession>A0ABW8KVS1</accession>
<keyword evidence="3 9" id="KW-0812">Transmembrane</keyword>
<dbReference type="InterPro" id="IPR033480">
    <property type="entry name" value="sCache_2"/>
</dbReference>
<keyword evidence="2" id="KW-1003">Cell membrane</keyword>
<dbReference type="PANTHER" id="PTHR32089">
    <property type="entry name" value="METHYL-ACCEPTING CHEMOTAXIS PROTEIN MCPB"/>
    <property type="match status" value="1"/>
</dbReference>
<evidence type="ECO:0000256" key="5">
    <source>
        <dbReference type="ARBA" id="ARBA00023136"/>
    </source>
</evidence>
<name>A0ABW8KVS1_9GAMM</name>
<protein>
    <submittedName>
        <fullName evidence="11">Methyl-accepting chemotaxis protein</fullName>
    </submittedName>
</protein>
<dbReference type="Gene3D" id="1.10.287.950">
    <property type="entry name" value="Methyl-accepting chemotaxis protein"/>
    <property type="match status" value="1"/>
</dbReference>
<comment type="subcellular location">
    <subcellularLocation>
        <location evidence="1">Cell membrane</location>
        <topology evidence="1">Multi-pass membrane protein</topology>
    </subcellularLocation>
</comment>
<evidence type="ECO:0000313" key="11">
    <source>
        <dbReference type="EMBL" id="MFK3862670.1"/>
    </source>
</evidence>
<dbReference type="Gene3D" id="3.30.450.20">
    <property type="entry name" value="PAS domain"/>
    <property type="match status" value="1"/>
</dbReference>
<dbReference type="SMART" id="SM00283">
    <property type="entry name" value="MA"/>
    <property type="match status" value="1"/>
</dbReference>
<feature type="domain" description="Methyl-accepting transducer" evidence="10">
    <location>
        <begin position="284"/>
        <end position="520"/>
    </location>
</feature>
<comment type="caution">
    <text evidence="11">The sequence shown here is derived from an EMBL/GenBank/DDBJ whole genome shotgun (WGS) entry which is preliminary data.</text>
</comment>
<dbReference type="SUPFAM" id="SSF58104">
    <property type="entry name" value="Methyl-accepting chemotaxis protein (MCP) signaling domain"/>
    <property type="match status" value="1"/>
</dbReference>
<proteinExistence type="inferred from homology"/>
<dbReference type="Pfam" id="PF00015">
    <property type="entry name" value="MCPsignal"/>
    <property type="match status" value="1"/>
</dbReference>
<reference evidence="11 12" key="1">
    <citation type="submission" date="2024-11" db="EMBL/GenBank/DDBJ databases">
        <title>The Natural Products Discovery Center: Release of the First 8490 Sequenced Strains for Exploring Actinobacteria Biosynthetic Diversity.</title>
        <authorList>
            <person name="Kalkreuter E."/>
            <person name="Kautsar S.A."/>
            <person name="Yang D."/>
            <person name="Bader C.D."/>
            <person name="Teijaro C.N."/>
            <person name="Fluegel L."/>
            <person name="Davis C.M."/>
            <person name="Simpson J.R."/>
            <person name="Lauterbach L."/>
            <person name="Steele A.D."/>
            <person name="Gui C."/>
            <person name="Meng S."/>
            <person name="Li G."/>
            <person name="Viehrig K."/>
            <person name="Ye F."/>
            <person name="Su P."/>
            <person name="Kiefer A.F."/>
            <person name="Nichols A."/>
            <person name="Cepeda A.J."/>
            <person name="Yan W."/>
            <person name="Fan B."/>
            <person name="Jiang Y."/>
            <person name="Adhikari A."/>
            <person name="Zheng C.-J."/>
            <person name="Schuster L."/>
            <person name="Cowan T.M."/>
            <person name="Smanski M.J."/>
            <person name="Chevrette M.G."/>
            <person name="De Carvalho L.P.S."/>
            <person name="Shen B."/>
        </authorList>
    </citation>
    <scope>NUCLEOTIDE SEQUENCE [LARGE SCALE GENOMIC DNA]</scope>
    <source>
        <strain evidence="11 12">NPDC078403</strain>
    </source>
</reference>
<evidence type="ECO:0000256" key="4">
    <source>
        <dbReference type="ARBA" id="ARBA00022989"/>
    </source>
</evidence>
<dbReference type="PANTHER" id="PTHR32089:SF119">
    <property type="entry name" value="METHYL-ACCEPTING CHEMOTAXIS PROTEIN CTPL"/>
    <property type="match status" value="1"/>
</dbReference>
<dbReference type="RefSeq" id="WP_404674612.1">
    <property type="nucleotide sequence ID" value="NZ_JBJDOT010000002.1"/>
</dbReference>
<keyword evidence="5 9" id="KW-0472">Membrane</keyword>
<evidence type="ECO:0000313" key="12">
    <source>
        <dbReference type="Proteomes" id="UP001620262"/>
    </source>
</evidence>
<gene>
    <name evidence="11" type="ORF">ACI2JU_02145</name>
</gene>
<evidence type="ECO:0000259" key="10">
    <source>
        <dbReference type="PROSITE" id="PS50111"/>
    </source>
</evidence>
<evidence type="ECO:0000256" key="8">
    <source>
        <dbReference type="PROSITE-ProRule" id="PRU00284"/>
    </source>
</evidence>
<feature type="transmembrane region" description="Helical" evidence="9">
    <location>
        <begin position="25"/>
        <end position="44"/>
    </location>
</feature>
<sequence>MVENHGHNNNKGRDVLSGLALRTKIILFAGAMFVALNAIALLGLQSLRHASENDNIARINQLMKSTTNIVEQFELLAKNGQLTEQQARDFATQMLRENKYHDSEYVYVVNDKLDFIATPHDPQLHNTSFNDFKDASGNSIGRMVEQLVGNQTNKIITYHWDSVRGGETVDLTSVVQKTPYFGWYVGTGISEKEVDERYWNTAKWLLGLSLLIALALTAAIARFGISLSNALGGEVTEVIGIVKQVSRGNLNSHIRTDAQPESIIAAMHYMQQGLRGVVGSIKDVTDSLKNQSLDNESRSTELDKLTRSLNEETHMVASAITELTASAQTVVEHAEQAAFSVQEAESQGQNASHLTAEAANTIALLEQQIDSAGNNIQLLDDEVNNIANVLTVIQSIAEQTNLLALNAAIEAARAGEQGRGFAVVADEVRQLAQRTQTSTEEIRTMIGKLQSATKDAKTSVNLSIATSEQTVAKSKDASEELQRVAASLSAIAQMSHQIAIAAKEQLDAGEDTARRIVTISDTASQTADLSHQAHAATDLIKGLTSDLEAETGKFRS</sequence>
<keyword evidence="12" id="KW-1185">Reference proteome</keyword>
<dbReference type="CDD" id="cd11386">
    <property type="entry name" value="MCP_signal"/>
    <property type="match status" value="1"/>
</dbReference>
<feature type="transmembrane region" description="Helical" evidence="9">
    <location>
        <begin position="204"/>
        <end position="225"/>
    </location>
</feature>
<dbReference type="PROSITE" id="PS50111">
    <property type="entry name" value="CHEMOTAXIS_TRANSDUC_2"/>
    <property type="match status" value="1"/>
</dbReference>
<evidence type="ECO:0000256" key="7">
    <source>
        <dbReference type="ARBA" id="ARBA00029447"/>
    </source>
</evidence>
<evidence type="ECO:0000256" key="6">
    <source>
        <dbReference type="ARBA" id="ARBA00023224"/>
    </source>
</evidence>
<keyword evidence="6 8" id="KW-0807">Transducer</keyword>
<dbReference type="PRINTS" id="PR00260">
    <property type="entry name" value="CHEMTRNSDUCR"/>
</dbReference>
<dbReference type="SMART" id="SM01049">
    <property type="entry name" value="Cache_2"/>
    <property type="match status" value="1"/>
</dbReference>
<keyword evidence="4 9" id="KW-1133">Transmembrane helix</keyword>